<dbReference type="PANTHER" id="PTHR37816:SF1">
    <property type="entry name" value="TOXIN"/>
    <property type="match status" value="1"/>
</dbReference>
<dbReference type="InterPro" id="IPR052922">
    <property type="entry name" value="Cytidylate_Kinase-2"/>
</dbReference>
<evidence type="ECO:0000256" key="1">
    <source>
        <dbReference type="SAM" id="MobiDB-lite"/>
    </source>
</evidence>
<dbReference type="PANTHER" id="PTHR37816">
    <property type="entry name" value="YALI0E33011P"/>
    <property type="match status" value="1"/>
</dbReference>
<feature type="region of interest" description="Disordered" evidence="1">
    <location>
        <begin position="118"/>
        <end position="154"/>
    </location>
</feature>
<reference evidence="2" key="1">
    <citation type="journal article" date="2012" name="Appl. Environ. Microbiol.">
        <title>Identification of the Herboxidiene Biosynthetic Gene Cluster in Streptomyces chromofuscus ATCC 49982.</title>
        <authorList>
            <person name="Shao L."/>
            <person name="Zi J."/>
            <person name="Zeng J."/>
            <person name="Zhan J."/>
        </authorList>
    </citation>
    <scope>NUCLEOTIDE SEQUENCE</scope>
    <source>
        <strain evidence="2">A7847</strain>
    </source>
</reference>
<name>H6UP63_STRCW</name>
<dbReference type="Gene3D" id="3.40.50.300">
    <property type="entry name" value="P-loop containing nucleotide triphosphate hydrolases"/>
    <property type="match status" value="1"/>
</dbReference>
<gene>
    <name evidence="2" type="ORF">sccontig008-83</name>
</gene>
<sequence length="272" mass="29107">MASPSCDAPRGRPLRRIVVLGSPGSGKTAFCHQLAGTTALPLYHLDDLYWSPGWSRPGEEEWDHRVRALCALPRWIADGNYADSAEPRARAADLVVLLDRHPLLCAVALVRRSLRLRRSPQGPGTAGAPPGGSGRRRPVTARGPEYVPRRLRDSGDPPVLSLTALLRKALLFRRRDLVVIHDVLRRTGAPVRRCRTRRQAAALLAELGLPDPCPPSAPAQDRAAGHLDGGPAGGPPPGGPLPHEPGGRSTRTTVTPCTCPASATATSLWRST</sequence>
<feature type="compositionally biased region" description="Pro residues" evidence="1">
    <location>
        <begin position="233"/>
        <end position="243"/>
    </location>
</feature>
<dbReference type="SUPFAM" id="SSF52540">
    <property type="entry name" value="P-loop containing nucleoside triphosphate hydrolases"/>
    <property type="match status" value="1"/>
</dbReference>
<protein>
    <submittedName>
        <fullName evidence="2">DNA topology modulation protein</fullName>
    </submittedName>
</protein>
<accession>H6UP63</accession>
<feature type="compositionally biased region" description="Low complexity" evidence="1">
    <location>
        <begin position="119"/>
        <end position="128"/>
    </location>
</feature>
<proteinExistence type="predicted"/>
<organism evidence="2">
    <name type="scientific">Streptomyces chromofuscus</name>
    <dbReference type="NCBI Taxonomy" id="42881"/>
    <lineage>
        <taxon>Bacteria</taxon>
        <taxon>Bacillati</taxon>
        <taxon>Actinomycetota</taxon>
        <taxon>Actinomycetes</taxon>
        <taxon>Kitasatosporales</taxon>
        <taxon>Streptomycetaceae</taxon>
        <taxon>Streptomyces</taxon>
    </lineage>
</organism>
<dbReference type="InterPro" id="IPR027417">
    <property type="entry name" value="P-loop_NTPase"/>
</dbReference>
<feature type="region of interest" description="Disordered" evidence="1">
    <location>
        <begin position="211"/>
        <end position="272"/>
    </location>
</feature>
<dbReference type="AlphaFoldDB" id="H6UP63"/>
<dbReference type="EMBL" id="JN671974">
    <property type="protein sequence ID" value="AEZ64591.1"/>
    <property type="molecule type" value="Genomic_DNA"/>
</dbReference>
<feature type="compositionally biased region" description="Low complexity" evidence="1">
    <location>
        <begin position="252"/>
        <end position="272"/>
    </location>
</feature>
<evidence type="ECO:0000313" key="2">
    <source>
        <dbReference type="EMBL" id="AEZ64591.1"/>
    </source>
</evidence>